<evidence type="ECO:0000256" key="1">
    <source>
        <dbReference type="ARBA" id="ARBA00000677"/>
    </source>
</evidence>
<dbReference type="InterPro" id="IPR036286">
    <property type="entry name" value="LexA/Signal_pep-like_sf"/>
</dbReference>
<dbReference type="InterPro" id="IPR000223">
    <property type="entry name" value="Pept_S26A_signal_pept_1"/>
</dbReference>
<dbReference type="CDD" id="cd06530">
    <property type="entry name" value="S26_SPase_I"/>
    <property type="match status" value="1"/>
</dbReference>
<dbReference type="PRINTS" id="PR00727">
    <property type="entry name" value="LEADERPTASE"/>
</dbReference>
<feature type="domain" description="Peptidase S26" evidence="10">
    <location>
        <begin position="29"/>
        <end position="182"/>
    </location>
</feature>
<dbReference type="EMBL" id="DWWM01000010">
    <property type="protein sequence ID" value="HJC35901.1"/>
    <property type="molecule type" value="Genomic_DNA"/>
</dbReference>
<evidence type="ECO:0000256" key="8">
    <source>
        <dbReference type="RuleBase" id="RU003993"/>
    </source>
</evidence>
<name>A0A9D2NNW6_9FIRM</name>
<organism evidence="11 12">
    <name type="scientific">Candidatus Merdibacter merdavium</name>
    <dbReference type="NCBI Taxonomy" id="2838692"/>
    <lineage>
        <taxon>Bacteria</taxon>
        <taxon>Bacillati</taxon>
        <taxon>Bacillota</taxon>
        <taxon>Erysipelotrichia</taxon>
        <taxon>Erysipelotrichales</taxon>
        <taxon>Erysipelotrichaceae</taxon>
        <taxon>Merdibacter</taxon>
    </lineage>
</organism>
<keyword evidence="5 8" id="KW-0645">Protease</keyword>
<feature type="active site" evidence="7">
    <location>
        <position position="58"/>
    </location>
</feature>
<keyword evidence="8" id="KW-0472">Membrane</keyword>
<dbReference type="Pfam" id="PF10502">
    <property type="entry name" value="Peptidase_S26"/>
    <property type="match status" value="1"/>
</dbReference>
<dbReference type="NCBIfam" id="TIGR02227">
    <property type="entry name" value="sigpep_I_bact"/>
    <property type="match status" value="1"/>
</dbReference>
<dbReference type="Proteomes" id="UP000823896">
    <property type="component" value="Unassembled WGS sequence"/>
</dbReference>
<dbReference type="PANTHER" id="PTHR43390:SF1">
    <property type="entry name" value="CHLOROPLAST PROCESSING PEPTIDASE"/>
    <property type="match status" value="1"/>
</dbReference>
<protein>
    <recommendedName>
        <fullName evidence="4 8">Signal peptidase I</fullName>
        <ecNumber evidence="4 8">3.4.21.89</ecNumber>
    </recommendedName>
</protein>
<dbReference type="GO" id="GO:0009003">
    <property type="term" value="F:signal peptidase activity"/>
    <property type="evidence" value="ECO:0007669"/>
    <property type="project" value="UniProtKB-EC"/>
</dbReference>
<dbReference type="PANTHER" id="PTHR43390">
    <property type="entry name" value="SIGNAL PEPTIDASE I"/>
    <property type="match status" value="1"/>
</dbReference>
<dbReference type="Gene3D" id="2.10.109.10">
    <property type="entry name" value="Umud Fragment, subunit A"/>
    <property type="match status" value="1"/>
</dbReference>
<reference evidence="11" key="2">
    <citation type="submission" date="2021-04" db="EMBL/GenBank/DDBJ databases">
        <authorList>
            <person name="Gilroy R."/>
        </authorList>
    </citation>
    <scope>NUCLEOTIDE SEQUENCE</scope>
    <source>
        <strain evidence="11">CHK187-11901</strain>
    </source>
</reference>
<dbReference type="EC" id="3.4.21.89" evidence="4 8"/>
<dbReference type="GO" id="GO:0005886">
    <property type="term" value="C:plasma membrane"/>
    <property type="evidence" value="ECO:0007669"/>
    <property type="project" value="UniProtKB-SubCell"/>
</dbReference>
<evidence type="ECO:0000256" key="7">
    <source>
        <dbReference type="PIRSR" id="PIRSR600223-1"/>
    </source>
</evidence>
<gene>
    <name evidence="11" type="primary">lepB</name>
    <name evidence="11" type="ORF">H9702_02070</name>
</gene>
<dbReference type="GO" id="GO:0006465">
    <property type="term" value="P:signal peptide processing"/>
    <property type="evidence" value="ECO:0007669"/>
    <property type="project" value="InterPro"/>
</dbReference>
<evidence type="ECO:0000256" key="3">
    <source>
        <dbReference type="ARBA" id="ARBA00009370"/>
    </source>
</evidence>
<evidence type="ECO:0000259" key="10">
    <source>
        <dbReference type="Pfam" id="PF10502"/>
    </source>
</evidence>
<dbReference type="PROSITE" id="PS00760">
    <property type="entry name" value="SPASE_I_2"/>
    <property type="match status" value="1"/>
</dbReference>
<dbReference type="GO" id="GO:0004252">
    <property type="term" value="F:serine-type endopeptidase activity"/>
    <property type="evidence" value="ECO:0007669"/>
    <property type="project" value="InterPro"/>
</dbReference>
<comment type="catalytic activity">
    <reaction evidence="1 8">
        <text>Cleavage of hydrophobic, N-terminal signal or leader sequences from secreted and periplasmic proteins.</text>
        <dbReference type="EC" id="3.4.21.89"/>
    </reaction>
</comment>
<feature type="transmembrane region" description="Helical" evidence="8">
    <location>
        <begin position="31"/>
        <end position="49"/>
    </location>
</feature>
<evidence type="ECO:0000313" key="11">
    <source>
        <dbReference type="EMBL" id="HJC35901.1"/>
    </source>
</evidence>
<evidence type="ECO:0000256" key="4">
    <source>
        <dbReference type="ARBA" id="ARBA00013208"/>
    </source>
</evidence>
<reference evidence="11" key="1">
    <citation type="journal article" date="2021" name="PeerJ">
        <title>Extensive microbial diversity within the chicken gut microbiome revealed by metagenomics and culture.</title>
        <authorList>
            <person name="Gilroy R."/>
            <person name="Ravi A."/>
            <person name="Getino M."/>
            <person name="Pursley I."/>
            <person name="Horton D.L."/>
            <person name="Alikhan N.F."/>
            <person name="Baker D."/>
            <person name="Gharbi K."/>
            <person name="Hall N."/>
            <person name="Watson M."/>
            <person name="Adriaenssens E.M."/>
            <person name="Foster-Nyarko E."/>
            <person name="Jarju S."/>
            <person name="Secka A."/>
            <person name="Antonio M."/>
            <person name="Oren A."/>
            <person name="Chaudhuri R.R."/>
            <person name="La Ragione R."/>
            <person name="Hildebrand F."/>
            <person name="Pallen M.J."/>
        </authorList>
    </citation>
    <scope>NUCLEOTIDE SEQUENCE</scope>
    <source>
        <strain evidence="11">CHK187-11901</strain>
    </source>
</reference>
<dbReference type="InterPro" id="IPR019756">
    <property type="entry name" value="Pept_S26A_signal_pept_1_Ser-AS"/>
</dbReference>
<evidence type="ECO:0000256" key="9">
    <source>
        <dbReference type="RuleBase" id="RU362042"/>
    </source>
</evidence>
<dbReference type="SUPFAM" id="SSF51306">
    <property type="entry name" value="LexA/Signal peptidase"/>
    <property type="match status" value="1"/>
</dbReference>
<proteinExistence type="inferred from homology"/>
<comment type="caution">
    <text evidence="11">The sequence shown here is derived from an EMBL/GenBank/DDBJ whole genome shotgun (WGS) entry which is preliminary data.</text>
</comment>
<evidence type="ECO:0000256" key="2">
    <source>
        <dbReference type="ARBA" id="ARBA00004401"/>
    </source>
</evidence>
<dbReference type="PROSITE" id="PS00501">
    <property type="entry name" value="SPASE_I_1"/>
    <property type="match status" value="1"/>
</dbReference>
<keyword evidence="8" id="KW-0812">Transmembrane</keyword>
<comment type="subcellular location">
    <subcellularLocation>
        <location evidence="2">Cell membrane</location>
        <topology evidence="2">Single-pass type II membrane protein</topology>
    </subcellularLocation>
    <subcellularLocation>
        <location evidence="9">Membrane</location>
        <topology evidence="9">Single-pass type II membrane protein</topology>
    </subcellularLocation>
</comment>
<comment type="similarity">
    <text evidence="3 9">Belongs to the peptidase S26 family.</text>
</comment>
<feature type="active site" evidence="7">
    <location>
        <position position="99"/>
    </location>
</feature>
<evidence type="ECO:0000313" key="12">
    <source>
        <dbReference type="Proteomes" id="UP000823896"/>
    </source>
</evidence>
<evidence type="ECO:0000256" key="6">
    <source>
        <dbReference type="ARBA" id="ARBA00022801"/>
    </source>
</evidence>
<accession>A0A9D2NNW6</accession>
<evidence type="ECO:0000256" key="5">
    <source>
        <dbReference type="ARBA" id="ARBA00022670"/>
    </source>
</evidence>
<keyword evidence="6 8" id="KW-0378">Hydrolase</keyword>
<dbReference type="InterPro" id="IPR019757">
    <property type="entry name" value="Pept_S26A_signal_pept_1_Lys-AS"/>
</dbReference>
<keyword evidence="8" id="KW-1133">Transmembrane helix</keyword>
<dbReference type="InterPro" id="IPR019533">
    <property type="entry name" value="Peptidase_S26"/>
</dbReference>
<dbReference type="AlphaFoldDB" id="A0A9D2NNW6"/>
<sequence>MARKASKTGQTRIRRNLEAIMPLTRQIFSLVKYYVICVAVVLLLTNFVAKPVVIRGTSMNPTLQNFDFALSNRLSIVLGGEIERFDIVVVRSEEGEIVKRVVGIPGDTISYVNGVLTVNGTQIEEDYIIDDPKKHHADMDVYEETLGPDEYFLMGDNRTGSTDSRYFGPFHRSDIISKDMLVLFPFNRIRLV</sequence>